<organism evidence="1 2">
    <name type="scientific">Aspergillus udagawae</name>
    <dbReference type="NCBI Taxonomy" id="91492"/>
    <lineage>
        <taxon>Eukaryota</taxon>
        <taxon>Fungi</taxon>
        <taxon>Dikarya</taxon>
        <taxon>Ascomycota</taxon>
        <taxon>Pezizomycotina</taxon>
        <taxon>Eurotiomycetes</taxon>
        <taxon>Eurotiomycetidae</taxon>
        <taxon>Eurotiales</taxon>
        <taxon>Aspergillaceae</taxon>
        <taxon>Aspergillus</taxon>
        <taxon>Aspergillus subgen. Fumigati</taxon>
    </lineage>
</organism>
<reference evidence="1 2" key="1">
    <citation type="submission" date="2020-01" db="EMBL/GenBank/DDBJ databases">
        <title>Draft genome sequence of Aspergillus udagawae IFM 46972.</title>
        <authorList>
            <person name="Takahashi H."/>
            <person name="Yaguchi T."/>
        </authorList>
    </citation>
    <scope>NUCLEOTIDE SEQUENCE [LARGE SCALE GENOMIC DNA]</scope>
    <source>
        <strain evidence="1 2">IFM 46972</strain>
    </source>
</reference>
<protein>
    <submittedName>
        <fullName evidence="1">Protein sds23</fullName>
    </submittedName>
</protein>
<evidence type="ECO:0000313" key="2">
    <source>
        <dbReference type="Proteomes" id="UP000465221"/>
    </source>
</evidence>
<name>A0A8H3P714_9EURO</name>
<sequence>MLHDRSRLRRYGNDAAMTPIPAADWSVADAEPNTADSPAPPRDWHRLKEAEVLVHSDLAGEAISVG</sequence>
<comment type="caution">
    <text evidence="1">The sequence shown here is derived from an EMBL/GenBank/DDBJ whole genome shotgun (WGS) entry which is preliminary data.</text>
</comment>
<gene>
    <name evidence="1" type="ORF">IFM46972_08400</name>
</gene>
<proteinExistence type="predicted"/>
<dbReference type="AlphaFoldDB" id="A0A8H3P714"/>
<accession>A0A8H3P714</accession>
<evidence type="ECO:0000313" key="1">
    <source>
        <dbReference type="EMBL" id="GFF47831.1"/>
    </source>
</evidence>
<dbReference type="EMBL" id="BLKC01000071">
    <property type="protein sequence ID" value="GFF47831.1"/>
    <property type="molecule type" value="Genomic_DNA"/>
</dbReference>
<dbReference type="Proteomes" id="UP000465221">
    <property type="component" value="Unassembled WGS sequence"/>
</dbReference>